<evidence type="ECO:0000256" key="1">
    <source>
        <dbReference type="ARBA" id="ARBA00023125"/>
    </source>
</evidence>
<comment type="subcellular location">
    <subcellularLocation>
        <location evidence="4">Nucleus</location>
    </subcellularLocation>
</comment>
<feature type="region of interest" description="Disordered" evidence="5">
    <location>
        <begin position="102"/>
        <end position="139"/>
    </location>
</feature>
<dbReference type="SMART" id="SM00389">
    <property type="entry name" value="HOX"/>
    <property type="match status" value="2"/>
</dbReference>
<name>A0A1V9Y8B2_9STRA</name>
<dbReference type="InterPro" id="IPR009057">
    <property type="entry name" value="Homeodomain-like_sf"/>
</dbReference>
<feature type="DNA-binding region" description="Homeobox" evidence="4">
    <location>
        <begin position="274"/>
        <end position="338"/>
    </location>
</feature>
<feature type="domain" description="Homeobox" evidence="6">
    <location>
        <begin position="272"/>
        <end position="337"/>
    </location>
</feature>
<dbReference type="Proteomes" id="UP000243217">
    <property type="component" value="Unassembled WGS sequence"/>
</dbReference>
<proteinExistence type="predicted"/>
<keyword evidence="8" id="KW-1185">Reference proteome</keyword>
<feature type="compositionally biased region" description="Basic and acidic residues" evidence="5">
    <location>
        <begin position="257"/>
        <end position="272"/>
    </location>
</feature>
<dbReference type="GO" id="GO:0003677">
    <property type="term" value="F:DNA binding"/>
    <property type="evidence" value="ECO:0007669"/>
    <property type="project" value="UniProtKB-UniRule"/>
</dbReference>
<feature type="region of interest" description="Disordered" evidence="5">
    <location>
        <begin position="451"/>
        <end position="473"/>
    </location>
</feature>
<evidence type="ECO:0000313" key="7">
    <source>
        <dbReference type="EMBL" id="OQR81908.1"/>
    </source>
</evidence>
<feature type="DNA-binding region" description="Homeobox" evidence="4">
    <location>
        <begin position="30"/>
        <end position="94"/>
    </location>
</feature>
<reference evidence="7 8" key="1">
    <citation type="journal article" date="2014" name="Genome Biol. Evol.">
        <title>The secreted proteins of Achlya hypogyna and Thraustotheca clavata identify the ancestral oomycete secretome and reveal gene acquisitions by horizontal gene transfer.</title>
        <authorList>
            <person name="Misner I."/>
            <person name="Blouin N."/>
            <person name="Leonard G."/>
            <person name="Richards T.A."/>
            <person name="Lane C.E."/>
        </authorList>
    </citation>
    <scope>NUCLEOTIDE SEQUENCE [LARGE SCALE GENOMIC DNA]</scope>
    <source>
        <strain evidence="7 8">ATCC 34112</strain>
    </source>
</reference>
<feature type="compositionally biased region" description="Basic and acidic residues" evidence="5">
    <location>
        <begin position="1"/>
        <end position="37"/>
    </location>
</feature>
<dbReference type="InterPro" id="IPR008422">
    <property type="entry name" value="KN_HD"/>
</dbReference>
<organism evidence="7 8">
    <name type="scientific">Thraustotheca clavata</name>
    <dbReference type="NCBI Taxonomy" id="74557"/>
    <lineage>
        <taxon>Eukaryota</taxon>
        <taxon>Sar</taxon>
        <taxon>Stramenopiles</taxon>
        <taxon>Oomycota</taxon>
        <taxon>Saprolegniomycetes</taxon>
        <taxon>Saprolegniales</taxon>
        <taxon>Achlyaceae</taxon>
        <taxon>Thraustotheca</taxon>
    </lineage>
</organism>
<gene>
    <name evidence="7" type="ORF">THRCLA_11300</name>
</gene>
<feature type="region of interest" description="Disordered" evidence="5">
    <location>
        <begin position="239"/>
        <end position="280"/>
    </location>
</feature>
<feature type="domain" description="Homeobox" evidence="6">
    <location>
        <begin position="28"/>
        <end position="93"/>
    </location>
</feature>
<feature type="non-terminal residue" evidence="7">
    <location>
        <position position="473"/>
    </location>
</feature>
<protein>
    <recommendedName>
        <fullName evidence="6">Homeobox domain-containing protein</fullName>
    </recommendedName>
</protein>
<evidence type="ECO:0000256" key="5">
    <source>
        <dbReference type="SAM" id="MobiDB-lite"/>
    </source>
</evidence>
<dbReference type="GO" id="GO:0006355">
    <property type="term" value="P:regulation of DNA-templated transcription"/>
    <property type="evidence" value="ECO:0007669"/>
    <property type="project" value="InterPro"/>
</dbReference>
<accession>A0A1V9Y8B2</accession>
<dbReference type="OrthoDB" id="10056939at2759"/>
<evidence type="ECO:0000256" key="3">
    <source>
        <dbReference type="ARBA" id="ARBA00023242"/>
    </source>
</evidence>
<comment type="caution">
    <text evidence="7">The sequence shown here is derived from an EMBL/GenBank/DDBJ whole genome shotgun (WGS) entry which is preliminary data.</text>
</comment>
<dbReference type="AlphaFoldDB" id="A0A1V9Y8B2"/>
<dbReference type="SUPFAM" id="SSF46689">
    <property type="entry name" value="Homeodomain-like"/>
    <property type="match status" value="2"/>
</dbReference>
<dbReference type="Pfam" id="PF05920">
    <property type="entry name" value="Homeobox_KN"/>
    <property type="match status" value="2"/>
</dbReference>
<sequence>MSTLMETRKEDEDASSDGKENDESNVSTEERKPRRELPPATVAILKTWMLSPDHVKHPYPTDEDKKMLLEKTGINMKQLTNWFTNARKRIWKPMMRREHSRQLQTSFARDPQLREPPQRLPAAIPPPNTTPDSFLHPSEQYPAYPAHPEQRTYHQGIPAIPAMDRRIEYPPRAHEYTGPATSYPAPGNVAYFEPRSHRSVSESVVDRMHHRNHHGYHPYANPRHAIPPSHEAFSLQTRLPPRSNEHSPNEAHVTPPKKSDSSVEKDDDSSKEKRARRSSLLPPHVIRILKDWMMSPEHMEHPYPTDVEKKQLCEETGLDMCQLNNWFANNRKRLWKPTMANRTKERLSQLYSSESIRNIIYNKAPTTTEPRRVFNITQAPPPQPREFKVNDRLPPSNMENRLLPPVSGALPSLIPPKFPPMGVPREGRSHTLDIGHFRRSRMNFQDILNASSPSVVLPPLGSNRPKPSGSVDE</sequence>
<dbReference type="EMBL" id="JNBS01004872">
    <property type="protein sequence ID" value="OQR81908.1"/>
    <property type="molecule type" value="Genomic_DNA"/>
</dbReference>
<feature type="compositionally biased region" description="Low complexity" evidence="5">
    <location>
        <begin position="451"/>
        <end position="460"/>
    </location>
</feature>
<keyword evidence="2 4" id="KW-0371">Homeobox</keyword>
<dbReference type="GO" id="GO:0005634">
    <property type="term" value="C:nucleus"/>
    <property type="evidence" value="ECO:0007669"/>
    <property type="project" value="UniProtKB-SubCell"/>
</dbReference>
<evidence type="ECO:0000256" key="2">
    <source>
        <dbReference type="ARBA" id="ARBA00023155"/>
    </source>
</evidence>
<keyword evidence="1 4" id="KW-0238">DNA-binding</keyword>
<keyword evidence="3 4" id="KW-0539">Nucleus</keyword>
<dbReference type="Gene3D" id="1.10.10.60">
    <property type="entry name" value="Homeodomain-like"/>
    <property type="match status" value="2"/>
</dbReference>
<evidence type="ECO:0000313" key="8">
    <source>
        <dbReference type="Proteomes" id="UP000243217"/>
    </source>
</evidence>
<evidence type="ECO:0000259" key="6">
    <source>
        <dbReference type="PROSITE" id="PS50071"/>
    </source>
</evidence>
<dbReference type="InterPro" id="IPR001356">
    <property type="entry name" value="HD"/>
</dbReference>
<dbReference type="InterPro" id="IPR050224">
    <property type="entry name" value="TALE_homeobox"/>
</dbReference>
<dbReference type="PROSITE" id="PS50071">
    <property type="entry name" value="HOMEOBOX_2"/>
    <property type="match status" value="2"/>
</dbReference>
<dbReference type="STRING" id="74557.A0A1V9Y8B2"/>
<dbReference type="PANTHER" id="PTHR11850">
    <property type="entry name" value="HOMEOBOX PROTEIN TRANSCRIPTION FACTORS"/>
    <property type="match status" value="1"/>
</dbReference>
<evidence type="ECO:0000256" key="4">
    <source>
        <dbReference type="PROSITE-ProRule" id="PRU00108"/>
    </source>
</evidence>
<feature type="region of interest" description="Disordered" evidence="5">
    <location>
        <begin position="1"/>
        <end position="39"/>
    </location>
</feature>
<dbReference type="CDD" id="cd00086">
    <property type="entry name" value="homeodomain"/>
    <property type="match status" value="2"/>
</dbReference>